<dbReference type="InterPro" id="IPR029000">
    <property type="entry name" value="Cyclophilin-like_dom_sf"/>
</dbReference>
<evidence type="ECO:0000256" key="1">
    <source>
        <dbReference type="SAM" id="SignalP"/>
    </source>
</evidence>
<keyword evidence="4" id="KW-1185">Reference proteome</keyword>
<gene>
    <name evidence="3" type="ORF">E5S67_01226</name>
</gene>
<evidence type="ECO:0000259" key="2">
    <source>
        <dbReference type="Pfam" id="PF18050"/>
    </source>
</evidence>
<dbReference type="Gene3D" id="2.40.100.20">
    <property type="match status" value="1"/>
</dbReference>
<comment type="caution">
    <text evidence="3">The sequence shown here is derived from an EMBL/GenBank/DDBJ whole genome shotgun (WGS) entry which is preliminary data.</text>
</comment>
<dbReference type="Pfam" id="PF18050">
    <property type="entry name" value="Cyclophil_like2"/>
    <property type="match status" value="1"/>
</dbReference>
<evidence type="ECO:0000313" key="4">
    <source>
        <dbReference type="Proteomes" id="UP000702425"/>
    </source>
</evidence>
<name>A0ABX2CT02_9CYAN</name>
<organism evidence="3 4">
    <name type="scientific">Microcoleus asticus IPMA8</name>
    <dbReference type="NCBI Taxonomy" id="2563858"/>
    <lineage>
        <taxon>Bacteria</taxon>
        <taxon>Bacillati</taxon>
        <taxon>Cyanobacteriota</taxon>
        <taxon>Cyanophyceae</taxon>
        <taxon>Oscillatoriophycideae</taxon>
        <taxon>Oscillatoriales</taxon>
        <taxon>Microcoleaceae</taxon>
        <taxon>Microcoleus</taxon>
        <taxon>Microcoleus asticus</taxon>
    </lineage>
</organism>
<feature type="signal peptide" evidence="1">
    <location>
        <begin position="1"/>
        <end position="34"/>
    </location>
</feature>
<evidence type="ECO:0000313" key="3">
    <source>
        <dbReference type="EMBL" id="NQE33507.1"/>
    </source>
</evidence>
<feature type="chain" id="PRO_5046089945" description="Cyclophilin-like domain-containing protein" evidence="1">
    <location>
        <begin position="35"/>
        <end position="176"/>
    </location>
</feature>
<dbReference type="SUPFAM" id="SSF50891">
    <property type="entry name" value="Cyclophilin-like"/>
    <property type="match status" value="1"/>
</dbReference>
<protein>
    <recommendedName>
        <fullName evidence="2">Cyclophilin-like domain-containing protein</fullName>
    </recommendedName>
</protein>
<dbReference type="RefSeq" id="WP_172186187.1">
    <property type="nucleotide sequence ID" value="NZ_CAWPPK010000068.1"/>
</dbReference>
<proteinExistence type="predicted"/>
<reference evidence="3 4" key="1">
    <citation type="journal article" date="2020" name="Sci. Rep.">
        <title>A novel cyanobacterial geosmin producer, revising GeoA distribution and dispersion patterns in Bacteria.</title>
        <authorList>
            <person name="Churro C."/>
            <person name="Semedo-Aguiar A.P."/>
            <person name="Silva A.D."/>
            <person name="Pereira-Leal J.B."/>
            <person name="Leite R.B."/>
        </authorList>
    </citation>
    <scope>NUCLEOTIDE SEQUENCE [LARGE SCALE GENOMIC DNA]</scope>
    <source>
        <strain evidence="3 4">IPMA8</strain>
    </source>
</reference>
<feature type="domain" description="Cyclophilin-like" evidence="2">
    <location>
        <begin position="63"/>
        <end position="173"/>
    </location>
</feature>
<keyword evidence="1" id="KW-0732">Signal</keyword>
<dbReference type="EMBL" id="SRRZ01000016">
    <property type="protein sequence ID" value="NQE33507.1"/>
    <property type="molecule type" value="Genomic_DNA"/>
</dbReference>
<sequence>MLLKWFPVKGKNCQKRMLILVLALTMSLSYSACRADNRMPSSASSKMPTEISTQQANSMKINIKVGDKAVTATLIDSKTTRDFVSLLPLTLTMNDLFGREKFARLPRAISEEGERTKTYEVGDIIYWSPGPDVAIYYRHDEQPIPDPGIIAIGKIDAGVEAFNVPGSVKATLEPIE</sequence>
<dbReference type="InterPro" id="IPR041183">
    <property type="entry name" value="Cyclophilin-like"/>
</dbReference>
<dbReference type="Proteomes" id="UP000702425">
    <property type="component" value="Unassembled WGS sequence"/>
</dbReference>
<accession>A0ABX2CT02</accession>